<reference evidence="2" key="1">
    <citation type="submission" date="2022-08" db="EMBL/GenBank/DDBJ databases">
        <title>Whole genome sequencing of non-tuberculosis mycobacteria type-strains.</title>
        <authorList>
            <person name="Igarashi Y."/>
            <person name="Osugi A."/>
            <person name="Mitarai S."/>
        </authorList>
    </citation>
    <scope>NUCLEOTIDE SEQUENCE</scope>
    <source>
        <strain evidence="2">JCM 16369</strain>
    </source>
</reference>
<protein>
    <submittedName>
        <fullName evidence="2">Dihydrofolate reductase family protein</fullName>
    </submittedName>
</protein>
<sequence>MGKLIFTATVSIDGYAADADGDFQWSAPNTAVFDVHVDRMAAVSTEVLGRKTFELMQYWETDPDGDVWTAAEHEFARRWRGIEKVVASSTLTPGQIGPHRVVSDLTLDELRRIVAAATGVVEIFGPTVAAPAIRAGLIEEFHFFVVPKLVGGGLRALPDGVHLDLTLAEHTVFDNGTAYLRYVPR</sequence>
<dbReference type="Proteomes" id="UP001055337">
    <property type="component" value="Chromosome"/>
</dbReference>
<feature type="domain" description="Bacterial bifunctional deaminase-reductase C-terminal" evidence="1">
    <location>
        <begin position="3"/>
        <end position="178"/>
    </location>
</feature>
<dbReference type="Gene3D" id="3.40.430.10">
    <property type="entry name" value="Dihydrofolate Reductase, subunit A"/>
    <property type="match status" value="1"/>
</dbReference>
<name>A0ABY3TSZ8_9MYCO</name>
<dbReference type="InterPro" id="IPR024072">
    <property type="entry name" value="DHFR-like_dom_sf"/>
</dbReference>
<evidence type="ECO:0000313" key="2">
    <source>
        <dbReference type="EMBL" id="ULN42799.1"/>
    </source>
</evidence>
<dbReference type="SUPFAM" id="SSF53597">
    <property type="entry name" value="Dihydrofolate reductase-like"/>
    <property type="match status" value="1"/>
</dbReference>
<proteinExistence type="predicted"/>
<evidence type="ECO:0000313" key="3">
    <source>
        <dbReference type="Proteomes" id="UP001055337"/>
    </source>
</evidence>
<dbReference type="Pfam" id="PF01872">
    <property type="entry name" value="RibD_C"/>
    <property type="match status" value="1"/>
</dbReference>
<organism evidence="2 3">
    <name type="scientific">Mycolicibacterium crocinum</name>
    <dbReference type="NCBI Taxonomy" id="388459"/>
    <lineage>
        <taxon>Bacteria</taxon>
        <taxon>Bacillati</taxon>
        <taxon>Actinomycetota</taxon>
        <taxon>Actinomycetes</taxon>
        <taxon>Mycobacteriales</taxon>
        <taxon>Mycobacteriaceae</taxon>
        <taxon>Mycolicibacterium</taxon>
    </lineage>
</organism>
<keyword evidence="3" id="KW-1185">Reference proteome</keyword>
<gene>
    <name evidence="2" type="ORF">MI149_06790</name>
</gene>
<dbReference type="EMBL" id="CP092362">
    <property type="protein sequence ID" value="ULN42799.1"/>
    <property type="molecule type" value="Genomic_DNA"/>
</dbReference>
<accession>A0ABY3TSZ8</accession>
<dbReference type="InterPro" id="IPR002734">
    <property type="entry name" value="RibDG_C"/>
</dbReference>
<evidence type="ECO:0000259" key="1">
    <source>
        <dbReference type="Pfam" id="PF01872"/>
    </source>
</evidence>
<dbReference type="RefSeq" id="WP_240179153.1">
    <property type="nucleotide sequence ID" value="NZ_CP092362.2"/>
</dbReference>